<dbReference type="AlphaFoldDB" id="A0A336LRC8"/>
<dbReference type="GO" id="GO:0004497">
    <property type="term" value="F:monooxygenase activity"/>
    <property type="evidence" value="ECO:0007669"/>
    <property type="project" value="UniProtKB-KW"/>
</dbReference>
<evidence type="ECO:0000256" key="4">
    <source>
        <dbReference type="ARBA" id="ARBA00004406"/>
    </source>
</evidence>
<name>A0A336LRC8_CULSO</name>
<dbReference type="PROSITE" id="PS00086">
    <property type="entry name" value="CYTOCHROME_P450"/>
    <property type="match status" value="1"/>
</dbReference>
<dbReference type="FunFam" id="1.10.630.10:FF:000182">
    <property type="entry name" value="Cytochrome P450 3A4"/>
    <property type="match status" value="1"/>
</dbReference>
<dbReference type="GO" id="GO:0005506">
    <property type="term" value="F:iron ion binding"/>
    <property type="evidence" value="ECO:0007669"/>
    <property type="project" value="InterPro"/>
</dbReference>
<dbReference type="PRINTS" id="PR00385">
    <property type="entry name" value="P450"/>
</dbReference>
<dbReference type="PANTHER" id="PTHR24292">
    <property type="entry name" value="CYTOCHROME P450"/>
    <property type="match status" value="1"/>
</dbReference>
<evidence type="ECO:0000256" key="8">
    <source>
        <dbReference type="ARBA" id="ARBA00022824"/>
    </source>
</evidence>
<keyword evidence="8" id="KW-0256">Endoplasmic reticulum</keyword>
<keyword evidence="11 15" id="KW-0408">Iron</keyword>
<sequence length="621" mass="72671">MFVLLIVISLLLLLIYNYLVYPYNHWKNLNVPGPKVEGWHGHIPSIWHNKQNYIYEFAQIYENYRLKYNFVGIFVLRQPQLLIINPKVVKTVLVSKFKFFRDNYFSEPVTKQTDKLLGRNPFILKGDEWKEKRGELVSGFSVFKIKTQYPIIEDSCKKLVNYINDQSKPIEVKDLCARYTCNIVASCIFGMNAEAFSEKNPIILDRARNIMSNQIWSHLAIISLFPFINKFYKGTYVDKTSEDFFIKLMRDATIHRKSSVENRLDYLDFLLDVQQRKGGSLLDIAANGLTFFLDGFDTSSIFMFNVLYELSKNQEVQLRLREEIEHYVLLHNGNLSYDFIEEMSYLDMVINETLRLHPSIPVIAKICTEDTNFELYENQNVIIKKGTIVNIPIYCLHTDEKYYSNPYNFDPERFSPESGGAREFKEKCIFLPFSDGPRICLGMRFALAQGKGLAKKLLQCKHPSSRKTLNLIKKTKKIKNRQLKKFGNAAKMNVQGKQLFWFYEQIEDIEGPLTPDMYKELIQAYLARFDEELEQINIKHTLNKKRSNQHASRESVIKITLEKEVSDFNGGGLELPNLCDPVEFKHFQDWDGDASKIQHLKLHFVSKKWLESLNKEDKMIE</sequence>
<evidence type="ECO:0000256" key="2">
    <source>
        <dbReference type="ARBA" id="ARBA00003690"/>
    </source>
</evidence>
<dbReference type="Gene3D" id="1.10.630.10">
    <property type="entry name" value="Cytochrome P450"/>
    <property type="match status" value="1"/>
</dbReference>
<keyword evidence="13" id="KW-0472">Membrane</keyword>
<dbReference type="InterPro" id="IPR038356">
    <property type="entry name" value="Tma16_sf"/>
</dbReference>
<evidence type="ECO:0000256" key="14">
    <source>
        <dbReference type="ARBA" id="ARBA00034127"/>
    </source>
</evidence>
<dbReference type="CDD" id="cd11056">
    <property type="entry name" value="CYP6-like"/>
    <property type="match status" value="1"/>
</dbReference>
<dbReference type="SUPFAM" id="SSF48264">
    <property type="entry name" value="Cytochrome P450"/>
    <property type="match status" value="1"/>
</dbReference>
<comment type="subcellular location">
    <subcellularLocation>
        <location evidence="4">Endoplasmic reticulum membrane</location>
        <topology evidence="4">Peripheral membrane protein</topology>
    </subcellularLocation>
    <subcellularLocation>
        <location evidence="3">Microsome membrane</location>
        <topology evidence="3">Peripheral membrane protein</topology>
    </subcellularLocation>
</comment>
<dbReference type="InterPro" id="IPR017972">
    <property type="entry name" value="Cyt_P450_CS"/>
</dbReference>
<dbReference type="PRINTS" id="PR00465">
    <property type="entry name" value="EP450IV"/>
</dbReference>
<dbReference type="InterPro" id="IPR050476">
    <property type="entry name" value="Insect_CytP450_Detox"/>
</dbReference>
<dbReference type="InterPro" id="IPR036396">
    <property type="entry name" value="Cyt_P450_sf"/>
</dbReference>
<keyword evidence="9" id="KW-0492">Microsome</keyword>
<evidence type="ECO:0000256" key="10">
    <source>
        <dbReference type="ARBA" id="ARBA00023002"/>
    </source>
</evidence>
<comment type="similarity">
    <text evidence="5 16">Belongs to the cytochrome P450 family.</text>
</comment>
<dbReference type="Pfam" id="PF00067">
    <property type="entry name" value="p450"/>
    <property type="match status" value="1"/>
</dbReference>
<organism evidence="17">
    <name type="scientific">Culicoides sonorensis</name>
    <name type="common">Biting midge</name>
    <dbReference type="NCBI Taxonomy" id="179676"/>
    <lineage>
        <taxon>Eukaryota</taxon>
        <taxon>Metazoa</taxon>
        <taxon>Ecdysozoa</taxon>
        <taxon>Arthropoda</taxon>
        <taxon>Hexapoda</taxon>
        <taxon>Insecta</taxon>
        <taxon>Pterygota</taxon>
        <taxon>Neoptera</taxon>
        <taxon>Endopterygota</taxon>
        <taxon>Diptera</taxon>
        <taxon>Nematocera</taxon>
        <taxon>Chironomoidea</taxon>
        <taxon>Ceratopogonidae</taxon>
        <taxon>Ceratopogoninae</taxon>
        <taxon>Culicoides</taxon>
        <taxon>Monoculicoides</taxon>
    </lineage>
</organism>
<dbReference type="OMA" id="EMAKFTD"/>
<dbReference type="PANTHER" id="PTHR24292:SF84">
    <property type="entry name" value="CYTOCHROME P450 28A5-RELATED"/>
    <property type="match status" value="1"/>
</dbReference>
<evidence type="ECO:0000256" key="1">
    <source>
        <dbReference type="ARBA" id="ARBA00001971"/>
    </source>
</evidence>
<dbReference type="GO" id="GO:0005789">
    <property type="term" value="C:endoplasmic reticulum membrane"/>
    <property type="evidence" value="ECO:0007669"/>
    <property type="project" value="UniProtKB-SubCell"/>
</dbReference>
<keyword evidence="7 15" id="KW-0479">Metal-binding</keyword>
<protein>
    <submittedName>
        <fullName evidence="17">CSON013017 protein</fullName>
    </submittedName>
</protein>
<evidence type="ECO:0000256" key="12">
    <source>
        <dbReference type="ARBA" id="ARBA00023033"/>
    </source>
</evidence>
<dbReference type="GO" id="GO:0020037">
    <property type="term" value="F:heme binding"/>
    <property type="evidence" value="ECO:0007669"/>
    <property type="project" value="InterPro"/>
</dbReference>
<feature type="binding site" description="axial binding residue" evidence="15">
    <location>
        <position position="440"/>
    </location>
    <ligand>
        <name>heme</name>
        <dbReference type="ChEBI" id="CHEBI:30413"/>
    </ligand>
    <ligandPart>
        <name>Fe</name>
        <dbReference type="ChEBI" id="CHEBI:18248"/>
    </ligandPart>
</feature>
<accession>A0A336LRC8</accession>
<comment type="similarity">
    <text evidence="14">Belongs to the TMA16 family.</text>
</comment>
<evidence type="ECO:0000256" key="6">
    <source>
        <dbReference type="ARBA" id="ARBA00022617"/>
    </source>
</evidence>
<proteinExistence type="inferred from homology"/>
<dbReference type="InterPro" id="IPR002403">
    <property type="entry name" value="Cyt_P450_E_grp-IV"/>
</dbReference>
<evidence type="ECO:0000256" key="3">
    <source>
        <dbReference type="ARBA" id="ARBA00004174"/>
    </source>
</evidence>
<dbReference type="GO" id="GO:0016705">
    <property type="term" value="F:oxidoreductase activity, acting on paired donors, with incorporation or reduction of molecular oxygen"/>
    <property type="evidence" value="ECO:0007669"/>
    <property type="project" value="InterPro"/>
</dbReference>
<reference evidence="17" key="1">
    <citation type="submission" date="2018-07" db="EMBL/GenBank/DDBJ databases">
        <authorList>
            <person name="Quirk P.G."/>
            <person name="Krulwich T.A."/>
        </authorList>
    </citation>
    <scope>NUCLEOTIDE SEQUENCE</scope>
</reference>
<evidence type="ECO:0000256" key="16">
    <source>
        <dbReference type="RuleBase" id="RU000461"/>
    </source>
</evidence>
<evidence type="ECO:0000256" key="7">
    <source>
        <dbReference type="ARBA" id="ARBA00022723"/>
    </source>
</evidence>
<dbReference type="FunFam" id="1.20.1440.170:FF:000001">
    <property type="entry name" value="Translation machinery-associated 16 homolog"/>
    <property type="match status" value="1"/>
</dbReference>
<keyword evidence="10 16" id="KW-0560">Oxidoreductase</keyword>
<comment type="cofactor">
    <cofactor evidence="1 15">
        <name>heme</name>
        <dbReference type="ChEBI" id="CHEBI:30413"/>
    </cofactor>
</comment>
<evidence type="ECO:0000256" key="5">
    <source>
        <dbReference type="ARBA" id="ARBA00010617"/>
    </source>
</evidence>
<keyword evidence="6 15" id="KW-0349">Heme</keyword>
<gene>
    <name evidence="17" type="primary">CSON013017</name>
</gene>
<evidence type="ECO:0000256" key="15">
    <source>
        <dbReference type="PIRSR" id="PIRSR602403-1"/>
    </source>
</evidence>
<dbReference type="VEuPathDB" id="VectorBase:CSON013017"/>
<dbReference type="Gene3D" id="1.20.1440.170">
    <property type="entry name" value="Translation machinery-associated protein 16-like"/>
    <property type="match status" value="1"/>
</dbReference>
<evidence type="ECO:0000256" key="11">
    <source>
        <dbReference type="ARBA" id="ARBA00023004"/>
    </source>
</evidence>
<dbReference type="InterPro" id="IPR001128">
    <property type="entry name" value="Cyt_P450"/>
</dbReference>
<keyword evidence="12 16" id="KW-0503">Monooxygenase</keyword>
<evidence type="ECO:0000256" key="9">
    <source>
        <dbReference type="ARBA" id="ARBA00022848"/>
    </source>
</evidence>
<comment type="function">
    <text evidence="2">May be involved in the metabolism of insect hormones and in the breakdown of synthetic insecticides.</text>
</comment>
<evidence type="ECO:0000256" key="13">
    <source>
        <dbReference type="ARBA" id="ARBA00023136"/>
    </source>
</evidence>
<evidence type="ECO:0000313" key="17">
    <source>
        <dbReference type="EMBL" id="SSX19253.1"/>
    </source>
</evidence>
<dbReference type="EMBL" id="UFQT01000063">
    <property type="protein sequence ID" value="SSX19253.1"/>
    <property type="molecule type" value="Genomic_DNA"/>
</dbReference>